<keyword evidence="2" id="KW-1185">Reference proteome</keyword>
<sequence length="156" mass="16997">MATFTTTKHSTARLPVPRERIWAVLSDPALLAELTPLLTSIEADGDLWHWRMAKVPGLAIAVRPEFTERMSFDEPARIDFVHEPQGDEDAGAEGWYVLTDVGTDDAPATDLEISLTIHVDLPLPRISAPAVQTAMKGVVASMGNGFAENLEKHLGI</sequence>
<dbReference type="InterPro" id="IPR023393">
    <property type="entry name" value="START-like_dom_sf"/>
</dbReference>
<dbReference type="RefSeq" id="WP_315732522.1">
    <property type="nucleotide sequence ID" value="NZ_JAVYII010000003.1"/>
</dbReference>
<protein>
    <recommendedName>
        <fullName evidence="3">Carbon monoxide dehydrogenase subunit G</fullName>
    </recommendedName>
</protein>
<reference evidence="1 2" key="1">
    <citation type="submission" date="2023-08" db="EMBL/GenBank/DDBJ databases">
        <title>Nocardioides seae sp. nov., a bacterium isolated from a soil.</title>
        <authorList>
            <person name="Wang X."/>
        </authorList>
    </citation>
    <scope>NUCLEOTIDE SEQUENCE [LARGE SCALE GENOMIC DNA]</scope>
    <source>
        <strain evidence="1 2">YZH12</strain>
    </source>
</reference>
<evidence type="ECO:0008006" key="3">
    <source>
        <dbReference type="Google" id="ProtNLM"/>
    </source>
</evidence>
<evidence type="ECO:0000313" key="2">
    <source>
        <dbReference type="Proteomes" id="UP001268542"/>
    </source>
</evidence>
<dbReference type="EMBL" id="JAVYII010000003">
    <property type="protein sequence ID" value="MDT9593096.1"/>
    <property type="molecule type" value="Genomic_DNA"/>
</dbReference>
<organism evidence="1 2">
    <name type="scientific">Nocardioides imazamoxiresistens</name>
    <dbReference type="NCBI Taxonomy" id="3231893"/>
    <lineage>
        <taxon>Bacteria</taxon>
        <taxon>Bacillati</taxon>
        <taxon>Actinomycetota</taxon>
        <taxon>Actinomycetes</taxon>
        <taxon>Propionibacteriales</taxon>
        <taxon>Nocardioidaceae</taxon>
        <taxon>Nocardioides</taxon>
    </lineage>
</organism>
<name>A0ABU3PV40_9ACTN</name>
<dbReference type="Proteomes" id="UP001268542">
    <property type="component" value="Unassembled WGS sequence"/>
</dbReference>
<evidence type="ECO:0000313" key="1">
    <source>
        <dbReference type="EMBL" id="MDT9593096.1"/>
    </source>
</evidence>
<dbReference type="Gene3D" id="3.30.530.20">
    <property type="match status" value="1"/>
</dbReference>
<dbReference type="InterPro" id="IPR019587">
    <property type="entry name" value="Polyketide_cyclase/dehydratase"/>
</dbReference>
<proteinExistence type="predicted"/>
<accession>A0ABU3PV40</accession>
<gene>
    <name evidence="1" type="ORF">RDV89_08455</name>
</gene>
<comment type="caution">
    <text evidence="1">The sequence shown here is derived from an EMBL/GenBank/DDBJ whole genome shotgun (WGS) entry which is preliminary data.</text>
</comment>
<dbReference type="Pfam" id="PF10604">
    <property type="entry name" value="Polyketide_cyc2"/>
    <property type="match status" value="1"/>
</dbReference>
<dbReference type="SUPFAM" id="SSF55961">
    <property type="entry name" value="Bet v1-like"/>
    <property type="match status" value="1"/>
</dbReference>